<dbReference type="InterPro" id="IPR050204">
    <property type="entry name" value="AraC_XylS_family_regulators"/>
</dbReference>
<dbReference type="InterPro" id="IPR018062">
    <property type="entry name" value="HTH_AraC-typ_CS"/>
</dbReference>
<keyword evidence="7" id="KW-1185">Reference proteome</keyword>
<name>A0ABY4FIY2_9MICO</name>
<dbReference type="InterPro" id="IPR020449">
    <property type="entry name" value="Tscrpt_reg_AraC-type_HTH"/>
</dbReference>
<proteinExistence type="predicted"/>
<evidence type="ECO:0000313" key="6">
    <source>
        <dbReference type="EMBL" id="UOQ56647.1"/>
    </source>
</evidence>
<dbReference type="InterPro" id="IPR009057">
    <property type="entry name" value="Homeodomain-like_sf"/>
</dbReference>
<dbReference type="PROSITE" id="PS00041">
    <property type="entry name" value="HTH_ARAC_FAMILY_1"/>
    <property type="match status" value="1"/>
</dbReference>
<reference evidence="6 7" key="1">
    <citation type="submission" date="2022-04" db="EMBL/GenBank/DDBJ databases">
        <title>Leucobacter sp. isolated from rhizosphere of garlic.</title>
        <authorList>
            <person name="Won M."/>
            <person name="Lee C.-M."/>
            <person name="Woen H.-Y."/>
            <person name="Kwon S.-W."/>
        </authorList>
    </citation>
    <scope>NUCLEOTIDE SEQUENCE [LARGE SCALE GENOMIC DNA]</scope>
    <source>
        <strain evidence="6 7">H21R-40</strain>
    </source>
</reference>
<evidence type="ECO:0000256" key="4">
    <source>
        <dbReference type="SAM" id="MobiDB-lite"/>
    </source>
</evidence>
<accession>A0ABY4FIY2</accession>
<feature type="compositionally biased region" description="Basic and acidic residues" evidence="4">
    <location>
        <begin position="242"/>
        <end position="255"/>
    </location>
</feature>
<keyword evidence="1" id="KW-0805">Transcription regulation</keyword>
<dbReference type="RefSeq" id="WP_244727050.1">
    <property type="nucleotide sequence ID" value="NZ_CP095045.1"/>
</dbReference>
<dbReference type="EMBL" id="CP095045">
    <property type="protein sequence ID" value="UOQ56647.1"/>
    <property type="molecule type" value="Genomic_DNA"/>
</dbReference>
<dbReference type="Pfam" id="PF12833">
    <property type="entry name" value="HTH_18"/>
    <property type="match status" value="1"/>
</dbReference>
<evidence type="ECO:0000313" key="7">
    <source>
        <dbReference type="Proteomes" id="UP000831786"/>
    </source>
</evidence>
<evidence type="ECO:0000256" key="2">
    <source>
        <dbReference type="ARBA" id="ARBA00023125"/>
    </source>
</evidence>
<dbReference type="InterPro" id="IPR018060">
    <property type="entry name" value="HTH_AraC"/>
</dbReference>
<dbReference type="PRINTS" id="PR00032">
    <property type="entry name" value="HTHARAC"/>
</dbReference>
<dbReference type="PANTHER" id="PTHR46796">
    <property type="entry name" value="HTH-TYPE TRANSCRIPTIONAL ACTIVATOR RHAS-RELATED"/>
    <property type="match status" value="1"/>
</dbReference>
<evidence type="ECO:0000259" key="5">
    <source>
        <dbReference type="PROSITE" id="PS01124"/>
    </source>
</evidence>
<dbReference type="Proteomes" id="UP000831786">
    <property type="component" value="Chromosome"/>
</dbReference>
<dbReference type="SMART" id="SM00342">
    <property type="entry name" value="HTH_ARAC"/>
    <property type="match status" value="1"/>
</dbReference>
<evidence type="ECO:0000256" key="3">
    <source>
        <dbReference type="ARBA" id="ARBA00023163"/>
    </source>
</evidence>
<feature type="region of interest" description="Disordered" evidence="4">
    <location>
        <begin position="225"/>
        <end position="255"/>
    </location>
</feature>
<dbReference type="PROSITE" id="PS01124">
    <property type="entry name" value="HTH_ARAC_FAMILY_2"/>
    <property type="match status" value="1"/>
</dbReference>
<keyword evidence="3" id="KW-0804">Transcription</keyword>
<dbReference type="SUPFAM" id="SSF46689">
    <property type="entry name" value="Homeodomain-like"/>
    <property type="match status" value="1"/>
</dbReference>
<protein>
    <submittedName>
        <fullName evidence="6">Helix-turn-helix domain-containing protein</fullName>
    </submittedName>
</protein>
<evidence type="ECO:0000256" key="1">
    <source>
        <dbReference type="ARBA" id="ARBA00023015"/>
    </source>
</evidence>
<gene>
    <name evidence="6" type="ORF">MUN78_13330</name>
</gene>
<keyword evidence="2" id="KW-0238">DNA-binding</keyword>
<feature type="domain" description="HTH araC/xylS-type" evidence="5">
    <location>
        <begin position="127"/>
        <end position="228"/>
    </location>
</feature>
<sequence>MGSPPGVASAQQLLPFPACNLVVDPDGAAFAGPATRRSERVLAGRGWAVGALLRPAAALPIAETLGLGAIPALRDAERPVDAPGLHAAVVAAMTEARPGAERRARAAEAVARWILAVVPVPSPGGDAALANALAEVLADPAVTRVDQLERRLHVSTRSLQRLAERWFGIPLHAMIRRRRLQEAAERLRGDPELGISRLASELGYAGHAHFTTDFKAVMGVTPSAYRASVPGPSRAAPTSRAEPTDRTEPRSRAAG</sequence>
<organism evidence="6 7">
    <name type="scientific">Leucobacter allii</name>
    <dbReference type="NCBI Taxonomy" id="2932247"/>
    <lineage>
        <taxon>Bacteria</taxon>
        <taxon>Bacillati</taxon>
        <taxon>Actinomycetota</taxon>
        <taxon>Actinomycetes</taxon>
        <taxon>Micrococcales</taxon>
        <taxon>Microbacteriaceae</taxon>
        <taxon>Leucobacter</taxon>
    </lineage>
</organism>
<dbReference type="Gene3D" id="1.10.10.60">
    <property type="entry name" value="Homeodomain-like"/>
    <property type="match status" value="1"/>
</dbReference>